<dbReference type="CDD" id="cd08432">
    <property type="entry name" value="PBP2_GcdR_TrpI_HvrB_AmpR_like"/>
    <property type="match status" value="1"/>
</dbReference>
<comment type="similarity">
    <text evidence="1">Belongs to the LysR transcriptional regulatory family.</text>
</comment>
<dbReference type="InterPro" id="IPR000847">
    <property type="entry name" value="LysR_HTH_N"/>
</dbReference>
<dbReference type="Gene3D" id="3.40.190.10">
    <property type="entry name" value="Periplasmic binding protein-like II"/>
    <property type="match status" value="2"/>
</dbReference>
<keyword evidence="2" id="KW-0805">Transcription regulation</keyword>
<dbReference type="PANTHER" id="PTHR30537">
    <property type="entry name" value="HTH-TYPE TRANSCRIPTIONAL REGULATOR"/>
    <property type="match status" value="1"/>
</dbReference>
<evidence type="ECO:0000256" key="3">
    <source>
        <dbReference type="ARBA" id="ARBA00023125"/>
    </source>
</evidence>
<proteinExistence type="inferred from homology"/>
<dbReference type="Pfam" id="PF00126">
    <property type="entry name" value="HTH_1"/>
    <property type="match status" value="1"/>
</dbReference>
<protein>
    <submittedName>
        <fullName evidence="6">Transcriptional regulator GcvA</fullName>
    </submittedName>
</protein>
<dbReference type="InterPro" id="IPR036388">
    <property type="entry name" value="WH-like_DNA-bd_sf"/>
</dbReference>
<keyword evidence="4" id="KW-0804">Transcription</keyword>
<sequence>MSKLPPLTAIRAFEAAARLGSFTQAGAELGLTQAAISYQVKQLEDRVGAPLFLRQARKVVLSEAGKRLAPAVAEAFQRLTLAFDALKSSDENVLSLTAVSTFCSNWLVPRLGTFQMAHPDIAVRLDMSTRWVDFAREEFDLGIRSGRGDWPGLATHRLLPLELTVFASPEFLARVGPISDPADLLRLPLLDWTDNAWRLWFRTAGIPDPQPSSGPNIMAPTQQILGNAAMAGQGVALLTPAFFRGEIAAGRLVQVLPVVAREPVDYWLVYPQERRNQRKIRAFRDWLLEQVRAEGIAPQS</sequence>
<comment type="caution">
    <text evidence="6">The sequence shown here is derived from an EMBL/GenBank/DDBJ whole genome shotgun (WGS) entry which is preliminary data.</text>
</comment>
<evidence type="ECO:0000256" key="2">
    <source>
        <dbReference type="ARBA" id="ARBA00023015"/>
    </source>
</evidence>
<dbReference type="Gene3D" id="1.10.10.10">
    <property type="entry name" value="Winged helix-like DNA-binding domain superfamily/Winged helix DNA-binding domain"/>
    <property type="match status" value="1"/>
</dbReference>
<evidence type="ECO:0000313" key="7">
    <source>
        <dbReference type="Proteomes" id="UP001271769"/>
    </source>
</evidence>
<reference evidence="6 7" key="1">
    <citation type="journal article" date="2013" name="Antonie Van Leeuwenhoek">
        <title>Dongia rigui sp. nov., isolated from freshwater of a large wetland in Korea.</title>
        <authorList>
            <person name="Baik K.S."/>
            <person name="Hwang Y.M."/>
            <person name="Choi J.S."/>
            <person name="Kwon J."/>
            <person name="Seong C.N."/>
        </authorList>
    </citation>
    <scope>NUCLEOTIDE SEQUENCE [LARGE SCALE GENOMIC DNA]</scope>
    <source>
        <strain evidence="6 7">04SU4-P</strain>
    </source>
</reference>
<dbReference type="SUPFAM" id="SSF46785">
    <property type="entry name" value="Winged helix' DNA-binding domain"/>
    <property type="match status" value="1"/>
</dbReference>
<accession>A0ABU5DU88</accession>
<dbReference type="InterPro" id="IPR036390">
    <property type="entry name" value="WH_DNA-bd_sf"/>
</dbReference>
<keyword evidence="3" id="KW-0238">DNA-binding</keyword>
<name>A0ABU5DU88_9PROT</name>
<dbReference type="RefSeq" id="WP_320499255.1">
    <property type="nucleotide sequence ID" value="NZ_JAXCLX010000001.1"/>
</dbReference>
<dbReference type="PRINTS" id="PR00039">
    <property type="entry name" value="HTHLYSR"/>
</dbReference>
<feature type="domain" description="HTH lysR-type" evidence="5">
    <location>
        <begin position="5"/>
        <end position="62"/>
    </location>
</feature>
<keyword evidence="7" id="KW-1185">Reference proteome</keyword>
<evidence type="ECO:0000256" key="4">
    <source>
        <dbReference type="ARBA" id="ARBA00023163"/>
    </source>
</evidence>
<evidence type="ECO:0000313" key="6">
    <source>
        <dbReference type="EMBL" id="MDY0870884.1"/>
    </source>
</evidence>
<gene>
    <name evidence="6" type="primary">gcvA</name>
    <name evidence="6" type="ORF">SMD31_03080</name>
</gene>
<dbReference type="PROSITE" id="PS50931">
    <property type="entry name" value="HTH_LYSR"/>
    <property type="match status" value="1"/>
</dbReference>
<dbReference type="InterPro" id="IPR058163">
    <property type="entry name" value="LysR-type_TF_proteobact-type"/>
</dbReference>
<dbReference type="SUPFAM" id="SSF53850">
    <property type="entry name" value="Periplasmic binding protein-like II"/>
    <property type="match status" value="1"/>
</dbReference>
<dbReference type="NCBIfam" id="NF008352">
    <property type="entry name" value="PRK11139.1"/>
    <property type="match status" value="1"/>
</dbReference>
<dbReference type="Pfam" id="PF03466">
    <property type="entry name" value="LysR_substrate"/>
    <property type="match status" value="1"/>
</dbReference>
<organism evidence="6 7">
    <name type="scientific">Dongia rigui</name>
    <dbReference type="NCBI Taxonomy" id="940149"/>
    <lineage>
        <taxon>Bacteria</taxon>
        <taxon>Pseudomonadati</taxon>
        <taxon>Pseudomonadota</taxon>
        <taxon>Alphaproteobacteria</taxon>
        <taxon>Rhodospirillales</taxon>
        <taxon>Dongiaceae</taxon>
        <taxon>Dongia</taxon>
    </lineage>
</organism>
<dbReference type="EMBL" id="JAXCLX010000001">
    <property type="protein sequence ID" value="MDY0870884.1"/>
    <property type="molecule type" value="Genomic_DNA"/>
</dbReference>
<evidence type="ECO:0000256" key="1">
    <source>
        <dbReference type="ARBA" id="ARBA00009437"/>
    </source>
</evidence>
<evidence type="ECO:0000259" key="5">
    <source>
        <dbReference type="PROSITE" id="PS50931"/>
    </source>
</evidence>
<dbReference type="PANTHER" id="PTHR30537:SF74">
    <property type="entry name" value="HTH-TYPE TRANSCRIPTIONAL REGULATOR TRPI"/>
    <property type="match status" value="1"/>
</dbReference>
<dbReference type="InterPro" id="IPR005119">
    <property type="entry name" value="LysR_subst-bd"/>
</dbReference>
<dbReference type="Proteomes" id="UP001271769">
    <property type="component" value="Unassembled WGS sequence"/>
</dbReference>